<keyword evidence="4" id="KW-0067">ATP-binding</keyword>
<dbReference type="SMART" id="SM00487">
    <property type="entry name" value="DEXDc"/>
    <property type="match status" value="1"/>
</dbReference>
<gene>
    <name evidence="7" type="primary">hrpB</name>
    <name evidence="7" type="ORF">GTO89_15815</name>
</gene>
<proteinExistence type="predicted"/>
<dbReference type="NCBIfam" id="TIGR01970">
    <property type="entry name" value="DEAH_box_HrpB"/>
    <property type="match status" value="1"/>
</dbReference>
<dbReference type="PROSITE" id="PS51192">
    <property type="entry name" value="HELICASE_ATP_BIND_1"/>
    <property type="match status" value="1"/>
</dbReference>
<accession>A0A845LIV5</accession>
<dbReference type="CDD" id="cd17990">
    <property type="entry name" value="DEXHc_HrpB"/>
    <property type="match status" value="1"/>
</dbReference>
<dbReference type="EMBL" id="WXEX01000017">
    <property type="protein sequence ID" value="MZP44499.1"/>
    <property type="molecule type" value="Genomic_DNA"/>
</dbReference>
<protein>
    <submittedName>
        <fullName evidence="7">ATP-dependent helicase HrpB</fullName>
    </submittedName>
</protein>
<keyword evidence="1" id="KW-0547">Nucleotide-binding</keyword>
<dbReference type="Pfam" id="PF08482">
    <property type="entry name" value="HrpB_C"/>
    <property type="match status" value="1"/>
</dbReference>
<dbReference type="GO" id="GO:0003676">
    <property type="term" value="F:nucleic acid binding"/>
    <property type="evidence" value="ECO:0007669"/>
    <property type="project" value="InterPro"/>
</dbReference>
<keyword evidence="8" id="KW-1185">Reference proteome</keyword>
<keyword evidence="3 7" id="KW-0347">Helicase</keyword>
<evidence type="ECO:0000256" key="4">
    <source>
        <dbReference type="ARBA" id="ARBA00022840"/>
    </source>
</evidence>
<evidence type="ECO:0000256" key="2">
    <source>
        <dbReference type="ARBA" id="ARBA00022801"/>
    </source>
</evidence>
<dbReference type="Pfam" id="PF00271">
    <property type="entry name" value="Helicase_C"/>
    <property type="match status" value="1"/>
</dbReference>
<evidence type="ECO:0000259" key="5">
    <source>
        <dbReference type="PROSITE" id="PS51192"/>
    </source>
</evidence>
<dbReference type="InterPro" id="IPR013689">
    <property type="entry name" value="RNA_helicase_ATP-dep_HrpB_C"/>
</dbReference>
<dbReference type="PANTHER" id="PTHR43519:SF1">
    <property type="entry name" value="ATP-DEPENDENT RNA HELICASE HRPB"/>
    <property type="match status" value="1"/>
</dbReference>
<dbReference type="InterPro" id="IPR010225">
    <property type="entry name" value="HrpB"/>
</dbReference>
<name>A0A845LIV5_HELGE</name>
<dbReference type="Proteomes" id="UP000471031">
    <property type="component" value="Unassembled WGS sequence"/>
</dbReference>
<dbReference type="SMART" id="SM00847">
    <property type="entry name" value="HA2"/>
    <property type="match status" value="1"/>
</dbReference>
<dbReference type="PANTHER" id="PTHR43519">
    <property type="entry name" value="ATP-DEPENDENT RNA HELICASE HRPB"/>
    <property type="match status" value="1"/>
</dbReference>
<dbReference type="InterPro" id="IPR027417">
    <property type="entry name" value="P-loop_NTPase"/>
</dbReference>
<dbReference type="Gene3D" id="3.40.50.300">
    <property type="entry name" value="P-loop containing nucleotide triphosphate hydrolases"/>
    <property type="match status" value="2"/>
</dbReference>
<dbReference type="InterPro" id="IPR014001">
    <property type="entry name" value="Helicase_ATP-bd"/>
</dbReference>
<reference evidence="7 8" key="1">
    <citation type="submission" date="2020-01" db="EMBL/GenBank/DDBJ databases">
        <title>Whole genome sequence of Heliobacterium gestii DSM 11169.</title>
        <authorList>
            <person name="Kyndt J.A."/>
            <person name="Meyer T.E."/>
        </authorList>
    </citation>
    <scope>NUCLEOTIDE SEQUENCE [LARGE SCALE GENOMIC DNA]</scope>
    <source>
        <strain evidence="7 8">DSM 11169</strain>
    </source>
</reference>
<dbReference type="InterPro" id="IPR001650">
    <property type="entry name" value="Helicase_C-like"/>
</dbReference>
<comment type="caution">
    <text evidence="7">The sequence shown here is derived from an EMBL/GenBank/DDBJ whole genome shotgun (WGS) entry which is preliminary data.</text>
</comment>
<evidence type="ECO:0000256" key="1">
    <source>
        <dbReference type="ARBA" id="ARBA00022741"/>
    </source>
</evidence>
<dbReference type="Gene3D" id="1.20.120.1080">
    <property type="match status" value="1"/>
</dbReference>
<feature type="domain" description="Helicase C-terminal" evidence="6">
    <location>
        <begin position="196"/>
        <end position="371"/>
    </location>
</feature>
<dbReference type="InterPro" id="IPR049614">
    <property type="entry name" value="HrpB_DEXH"/>
</dbReference>
<dbReference type="GO" id="GO:0004386">
    <property type="term" value="F:helicase activity"/>
    <property type="evidence" value="ECO:0007669"/>
    <property type="project" value="UniProtKB-KW"/>
</dbReference>
<dbReference type="AlphaFoldDB" id="A0A845LIV5"/>
<dbReference type="FunFam" id="3.40.50.300:FF:002125">
    <property type="entry name" value="ATP-dependent helicase HrpB"/>
    <property type="match status" value="1"/>
</dbReference>
<dbReference type="GO" id="GO:0005524">
    <property type="term" value="F:ATP binding"/>
    <property type="evidence" value="ECO:0007669"/>
    <property type="project" value="UniProtKB-KW"/>
</dbReference>
<feature type="domain" description="Helicase ATP-binding" evidence="5">
    <location>
        <begin position="14"/>
        <end position="178"/>
    </location>
</feature>
<dbReference type="PIRSF" id="PIRSF005496">
    <property type="entry name" value="ATP_hel_hrpB"/>
    <property type="match status" value="1"/>
</dbReference>
<evidence type="ECO:0000256" key="3">
    <source>
        <dbReference type="ARBA" id="ARBA00022806"/>
    </source>
</evidence>
<dbReference type="SUPFAM" id="SSF52540">
    <property type="entry name" value="P-loop containing nucleoside triphosphate hydrolases"/>
    <property type="match status" value="1"/>
</dbReference>
<dbReference type="InterPro" id="IPR007502">
    <property type="entry name" value="Helicase-assoc_dom"/>
</dbReference>
<keyword evidence="2" id="KW-0378">Hydrolase</keyword>
<organism evidence="7 8">
    <name type="scientific">Heliomicrobium gestii</name>
    <name type="common">Heliobacterium gestii</name>
    <dbReference type="NCBI Taxonomy" id="2699"/>
    <lineage>
        <taxon>Bacteria</taxon>
        <taxon>Bacillati</taxon>
        <taxon>Bacillota</taxon>
        <taxon>Clostridia</taxon>
        <taxon>Eubacteriales</taxon>
        <taxon>Heliobacteriaceae</taxon>
        <taxon>Heliomicrobium</taxon>
    </lineage>
</organism>
<dbReference type="PROSITE" id="PS51194">
    <property type="entry name" value="HELICASE_CTER"/>
    <property type="match status" value="1"/>
</dbReference>
<evidence type="ECO:0000313" key="7">
    <source>
        <dbReference type="EMBL" id="MZP44499.1"/>
    </source>
</evidence>
<dbReference type="InterPro" id="IPR011545">
    <property type="entry name" value="DEAD/DEAH_box_helicase_dom"/>
</dbReference>
<sequence length="850" mass="92494">MTTLPIEASLPALREALANRTSAVLVAPPGAGKTTRIPLALLDAPWLAGRRIVMLEPRRLAARAAARHMAATLGEAVGETVGFRVRLETRVGPRTRVEVVTEGVLTRMLQTDPALEGVGLVIFDEFHERSLAADLGLALCQQSQELLREDLRILVMSATVDAAPIAALLGDGPVIASEGRLYPVETRYLERRAEGPIEALVARMVREALTKEEGDILVFLPGAREIGRVAARLAEMGLEGESTRLCPLHGSLPLDAQDRAIAPSPAGVRKVVLATSIAETSLTVEGVRLVIDSGLMRVPRFSPRTAMTRLETIPVSRASADQRRGRAGRLGPGICYRLWTQPEDLRLAPQGNPEILEADLAPLALELAAWGVSDPGELRWLDGPPGAAFAQARALLRQLGAIEAGGAPGATGAMGAITPQGRRMAEAGLHPRLARMILEAIPLGLGDLACELAAILSERDFLRAQGMAPDADLRLRLEAMASPDCGGGAYGFAVDQAARRRILAEAKALKKVFGQKDVQGKRSPASRGADIDACGRLLSFAYPDRIGQRRPDGRFLLRNGRGASFGGHQSLGASPYLVAADLDDQGTESRILLAAPVSLEELERHFQGEIETEERVIWERAGQAVRAQQRKRLGALVLREGRLTDAAPEVIRAALLSGIREEGLAILPWTKAAEQLRQRIRFMARWEPGWPDLSDGALLARLDDWLGPSVDGMKSREDLQQIDLAGILEWMLPWEKRRELDDGAPTHIVVPSGRRAPIDYGEPDAPVLAVRLQEMFGLHDTPRLCHGRVPLTIHLLSPAQRPVQITRDLASFWREGYFAVRKDLKGRYPKHYWPEDPTAAIPTSRVRPER</sequence>
<dbReference type="CDD" id="cd18791">
    <property type="entry name" value="SF2_C_RHA"/>
    <property type="match status" value="1"/>
</dbReference>
<dbReference type="Pfam" id="PF00270">
    <property type="entry name" value="DEAD"/>
    <property type="match status" value="1"/>
</dbReference>
<evidence type="ECO:0000259" key="6">
    <source>
        <dbReference type="PROSITE" id="PS51194"/>
    </source>
</evidence>
<dbReference type="GO" id="GO:0016787">
    <property type="term" value="F:hydrolase activity"/>
    <property type="evidence" value="ECO:0007669"/>
    <property type="project" value="UniProtKB-KW"/>
</dbReference>
<dbReference type="OrthoDB" id="9808833at2"/>
<evidence type="ECO:0000313" key="8">
    <source>
        <dbReference type="Proteomes" id="UP000471031"/>
    </source>
</evidence>
<dbReference type="SMART" id="SM00490">
    <property type="entry name" value="HELICc"/>
    <property type="match status" value="1"/>
</dbReference>